<evidence type="ECO:0000313" key="1">
    <source>
        <dbReference type="EMBL" id="HHM02582.1"/>
    </source>
</evidence>
<evidence type="ECO:0008006" key="2">
    <source>
        <dbReference type="Google" id="ProtNLM"/>
    </source>
</evidence>
<gene>
    <name evidence="1" type="ORF">ENJ15_06175</name>
</gene>
<dbReference type="AlphaFoldDB" id="A0A7V5RQG2"/>
<dbReference type="SUPFAM" id="SSF56935">
    <property type="entry name" value="Porins"/>
    <property type="match status" value="1"/>
</dbReference>
<comment type="caution">
    <text evidence="1">The sequence shown here is derived from an EMBL/GenBank/DDBJ whole genome shotgun (WGS) entry which is preliminary data.</text>
</comment>
<organism evidence="1">
    <name type="scientific">Caldithrix abyssi</name>
    <dbReference type="NCBI Taxonomy" id="187145"/>
    <lineage>
        <taxon>Bacteria</taxon>
        <taxon>Pseudomonadati</taxon>
        <taxon>Calditrichota</taxon>
        <taxon>Calditrichia</taxon>
        <taxon>Calditrichales</taxon>
        <taxon>Calditrichaceae</taxon>
        <taxon>Caldithrix</taxon>
    </lineage>
</organism>
<proteinExistence type="predicted"/>
<sequence length="304" mass="32767">MLLLAGVPLFSQINHHGGRAGAFLRVGLGGRSMAMGNAGAAMPGGAYAFFSNPALTGLEGRRVAAISGNFMSLDRYAYFAGYTSPVPPKAAVSLGWLTSGTGNLRSYNSIGQDVGGINHGMHAIYGTFMRTFGPNLRVGANLKMVIENINDGTAEFDYSALGVGGDVGLYYGWSDNLGLALVVENLGVDLKANTEKIFSRGGNTSFSLPVIYKAGLFYTTPLSWLNVAYDFVTSNQSEFEHRFGVEALYGDNIALRLGYNGTRFTYGAGMDFKFMDKQSYLDYVFASSVVDEGASHLFSWQFFF</sequence>
<accession>A0A7V5RQG2</accession>
<dbReference type="Proteomes" id="UP000885771">
    <property type="component" value="Unassembled WGS sequence"/>
</dbReference>
<protein>
    <recommendedName>
        <fullName evidence="2">PorV/PorQ family protein</fullName>
    </recommendedName>
</protein>
<reference evidence="1" key="1">
    <citation type="journal article" date="2020" name="mSystems">
        <title>Genome- and Community-Level Interaction Insights into Carbon Utilization and Element Cycling Functions of Hydrothermarchaeota in Hydrothermal Sediment.</title>
        <authorList>
            <person name="Zhou Z."/>
            <person name="Liu Y."/>
            <person name="Xu W."/>
            <person name="Pan J."/>
            <person name="Luo Z.H."/>
            <person name="Li M."/>
        </authorList>
    </citation>
    <scope>NUCLEOTIDE SEQUENCE [LARGE SCALE GENOMIC DNA]</scope>
    <source>
        <strain evidence="1">HyVt-460</strain>
    </source>
</reference>
<dbReference type="EMBL" id="DRLI01000236">
    <property type="protein sequence ID" value="HHM02582.1"/>
    <property type="molecule type" value="Genomic_DNA"/>
</dbReference>
<dbReference type="Gene3D" id="2.40.160.60">
    <property type="entry name" value="Outer membrane protein transport protein (OMPP1/FadL/TodX)"/>
    <property type="match status" value="1"/>
</dbReference>
<name>A0A7V5RQG2_CALAY</name>